<dbReference type="EMBL" id="UINC01193034">
    <property type="protein sequence ID" value="SVE08449.1"/>
    <property type="molecule type" value="Genomic_DNA"/>
</dbReference>
<dbReference type="Pfam" id="PF00589">
    <property type="entry name" value="Phage_integrase"/>
    <property type="match status" value="1"/>
</dbReference>
<dbReference type="InterPro" id="IPR002104">
    <property type="entry name" value="Integrase_catalytic"/>
</dbReference>
<dbReference type="InterPro" id="IPR013762">
    <property type="entry name" value="Integrase-like_cat_sf"/>
</dbReference>
<dbReference type="GO" id="GO:0006310">
    <property type="term" value="P:DNA recombination"/>
    <property type="evidence" value="ECO:0007669"/>
    <property type="project" value="UniProtKB-KW"/>
</dbReference>
<dbReference type="SUPFAM" id="SSF56349">
    <property type="entry name" value="DNA breaking-rejoining enzymes"/>
    <property type="match status" value="1"/>
</dbReference>
<reference evidence="3" key="1">
    <citation type="submission" date="2018-05" db="EMBL/GenBank/DDBJ databases">
        <authorList>
            <person name="Lanie J.A."/>
            <person name="Ng W.-L."/>
            <person name="Kazmierczak K.M."/>
            <person name="Andrzejewski T.M."/>
            <person name="Davidsen T.M."/>
            <person name="Wayne K.J."/>
            <person name="Tettelin H."/>
            <person name="Glass J.I."/>
            <person name="Rusch D."/>
            <person name="Podicherti R."/>
            <person name="Tsui H.-C.T."/>
            <person name="Winkler M.E."/>
        </authorList>
    </citation>
    <scope>NUCLEOTIDE SEQUENCE</scope>
</reference>
<feature type="domain" description="Tyr recombinase" evidence="2">
    <location>
        <begin position="1"/>
        <end position="58"/>
    </location>
</feature>
<sequence>MVFSPLTPHGCRHWNATELFGNGIGANTVSDRLGHASPAFTLAVYGHSDQERDRQAAATIAGVLGG</sequence>
<proteinExistence type="predicted"/>
<dbReference type="GO" id="GO:0015074">
    <property type="term" value="P:DNA integration"/>
    <property type="evidence" value="ECO:0007669"/>
    <property type="project" value="InterPro"/>
</dbReference>
<evidence type="ECO:0000256" key="1">
    <source>
        <dbReference type="ARBA" id="ARBA00023172"/>
    </source>
</evidence>
<dbReference type="GO" id="GO:0003677">
    <property type="term" value="F:DNA binding"/>
    <property type="evidence" value="ECO:0007669"/>
    <property type="project" value="InterPro"/>
</dbReference>
<evidence type="ECO:0000313" key="3">
    <source>
        <dbReference type="EMBL" id="SVE08449.1"/>
    </source>
</evidence>
<dbReference type="InterPro" id="IPR011010">
    <property type="entry name" value="DNA_brk_join_enz"/>
</dbReference>
<protein>
    <recommendedName>
        <fullName evidence="2">Tyr recombinase domain-containing protein</fullName>
    </recommendedName>
</protein>
<organism evidence="3">
    <name type="scientific">marine metagenome</name>
    <dbReference type="NCBI Taxonomy" id="408172"/>
    <lineage>
        <taxon>unclassified sequences</taxon>
        <taxon>metagenomes</taxon>
        <taxon>ecological metagenomes</taxon>
    </lineage>
</organism>
<evidence type="ECO:0000259" key="2">
    <source>
        <dbReference type="PROSITE" id="PS51898"/>
    </source>
</evidence>
<gene>
    <name evidence="3" type="ORF">METZ01_LOCUS461303</name>
</gene>
<dbReference type="AlphaFoldDB" id="A0A383ALN7"/>
<accession>A0A383ALN7</accession>
<name>A0A383ALN7_9ZZZZ</name>
<dbReference type="PROSITE" id="PS51898">
    <property type="entry name" value="TYR_RECOMBINASE"/>
    <property type="match status" value="1"/>
</dbReference>
<keyword evidence="1" id="KW-0233">DNA recombination</keyword>
<dbReference type="Gene3D" id="1.10.443.10">
    <property type="entry name" value="Intergrase catalytic core"/>
    <property type="match status" value="1"/>
</dbReference>